<reference evidence="1 2" key="1">
    <citation type="submission" date="2024-07" db="EMBL/GenBank/DDBJ databases">
        <title>Genomic Encyclopedia of Type Strains, Phase V (KMG-V): Genome sequencing to study the core and pangenomes of soil and plant-associated prokaryotes.</title>
        <authorList>
            <person name="Whitman W."/>
        </authorList>
    </citation>
    <scope>NUCLEOTIDE SEQUENCE [LARGE SCALE GENOMIC DNA]</scope>
    <source>
        <strain evidence="1 2">USDA 222</strain>
    </source>
</reference>
<organism evidence="1 2">
    <name type="scientific">Bradyrhizobium yuanmingense</name>
    <dbReference type="NCBI Taxonomy" id="108015"/>
    <lineage>
        <taxon>Bacteria</taxon>
        <taxon>Pseudomonadati</taxon>
        <taxon>Pseudomonadota</taxon>
        <taxon>Alphaproteobacteria</taxon>
        <taxon>Hyphomicrobiales</taxon>
        <taxon>Nitrobacteraceae</taxon>
        <taxon>Bradyrhizobium</taxon>
    </lineage>
</organism>
<name>A0ABV4GT80_9BRAD</name>
<comment type="caution">
    <text evidence="1">The sequence shown here is derived from an EMBL/GenBank/DDBJ whole genome shotgun (WGS) entry which is preliminary data.</text>
</comment>
<gene>
    <name evidence="1" type="ORF">ABH992_007564</name>
</gene>
<keyword evidence="2" id="KW-1185">Reference proteome</keyword>
<evidence type="ECO:0000313" key="2">
    <source>
        <dbReference type="Proteomes" id="UP001565474"/>
    </source>
</evidence>
<accession>A0ABV4GT80</accession>
<evidence type="ECO:0000313" key="1">
    <source>
        <dbReference type="EMBL" id="MEY9475165.1"/>
    </source>
</evidence>
<protein>
    <submittedName>
        <fullName evidence="1">Uncharacterized protein</fullName>
    </submittedName>
</protein>
<sequence>MCTGTYSLMLRPISAQPRMSKLDYWEAELDGGSMAKKAKAKKRGPVQLRKTSVTILGVKTKRGEKMLHGRYRLVNVKTKRVFVGTLVDTINKGQLRLAIFSVPKG</sequence>
<dbReference type="Proteomes" id="UP001565474">
    <property type="component" value="Unassembled WGS sequence"/>
</dbReference>
<proteinExistence type="predicted"/>
<dbReference type="EMBL" id="JBGBZN010000002">
    <property type="protein sequence ID" value="MEY9475165.1"/>
    <property type="molecule type" value="Genomic_DNA"/>
</dbReference>